<dbReference type="PROSITE" id="PS50089">
    <property type="entry name" value="ZF_RING_2"/>
    <property type="match status" value="1"/>
</dbReference>
<protein>
    <recommendedName>
        <fullName evidence="5">RING-type domain-containing protein</fullName>
    </recommendedName>
</protein>
<dbReference type="InterPro" id="IPR001841">
    <property type="entry name" value="Znf_RING"/>
</dbReference>
<dbReference type="AlphaFoldDB" id="A0A1X7UVS5"/>
<keyword evidence="3" id="KW-0862">Zinc</keyword>
<organism evidence="6">
    <name type="scientific">Amphimedon queenslandica</name>
    <name type="common">Sponge</name>
    <dbReference type="NCBI Taxonomy" id="400682"/>
    <lineage>
        <taxon>Eukaryota</taxon>
        <taxon>Metazoa</taxon>
        <taxon>Porifera</taxon>
        <taxon>Demospongiae</taxon>
        <taxon>Heteroscleromorpha</taxon>
        <taxon>Haplosclerida</taxon>
        <taxon>Niphatidae</taxon>
        <taxon>Amphimedon</taxon>
    </lineage>
</organism>
<evidence type="ECO:0000256" key="3">
    <source>
        <dbReference type="ARBA" id="ARBA00022833"/>
    </source>
</evidence>
<dbReference type="SUPFAM" id="SSF57850">
    <property type="entry name" value="RING/U-box"/>
    <property type="match status" value="1"/>
</dbReference>
<dbReference type="InterPro" id="IPR047153">
    <property type="entry name" value="TRIM45/56/19-like"/>
</dbReference>
<dbReference type="InterPro" id="IPR013083">
    <property type="entry name" value="Znf_RING/FYVE/PHD"/>
</dbReference>
<reference evidence="6" key="1">
    <citation type="submission" date="2017-05" db="UniProtKB">
        <authorList>
            <consortium name="EnsemblMetazoa"/>
        </authorList>
    </citation>
    <scope>IDENTIFICATION</scope>
</reference>
<dbReference type="InterPro" id="IPR017907">
    <property type="entry name" value="Znf_RING_CS"/>
</dbReference>
<evidence type="ECO:0000313" key="6">
    <source>
        <dbReference type="EnsemblMetazoa" id="Aqu2.1.31624_001"/>
    </source>
</evidence>
<name>A0A1X7UVS5_AMPQE</name>
<keyword evidence="1" id="KW-0479">Metal-binding</keyword>
<proteinExistence type="predicted"/>
<dbReference type="PROSITE" id="PS00518">
    <property type="entry name" value="ZF_RING_1"/>
    <property type="match status" value="1"/>
</dbReference>
<keyword evidence="2 4" id="KW-0863">Zinc-finger</keyword>
<dbReference type="GO" id="GO:0008270">
    <property type="term" value="F:zinc ion binding"/>
    <property type="evidence" value="ECO:0007669"/>
    <property type="project" value="UniProtKB-KW"/>
</dbReference>
<dbReference type="Pfam" id="PF13445">
    <property type="entry name" value="zf-RING_UBOX"/>
    <property type="match status" value="1"/>
</dbReference>
<dbReference type="EnsemblMetazoa" id="Aqu2.1.31624_001">
    <property type="protein sequence ID" value="Aqu2.1.31624_001"/>
    <property type="gene ID" value="Aqu2.1.31624"/>
</dbReference>
<dbReference type="InParanoid" id="A0A1X7UVS5"/>
<evidence type="ECO:0000259" key="5">
    <source>
        <dbReference type="PROSITE" id="PS50089"/>
    </source>
</evidence>
<evidence type="ECO:0000256" key="1">
    <source>
        <dbReference type="ARBA" id="ARBA00022723"/>
    </source>
</evidence>
<dbReference type="SMART" id="SM00184">
    <property type="entry name" value="RING"/>
    <property type="match status" value="1"/>
</dbReference>
<evidence type="ECO:0000256" key="4">
    <source>
        <dbReference type="PROSITE-ProRule" id="PRU00175"/>
    </source>
</evidence>
<dbReference type="PANTHER" id="PTHR25462">
    <property type="entry name" value="BONUS, ISOFORM C-RELATED"/>
    <property type="match status" value="1"/>
</dbReference>
<dbReference type="InterPro" id="IPR027370">
    <property type="entry name" value="Znf-RING_euk"/>
</dbReference>
<dbReference type="Gene3D" id="3.30.40.10">
    <property type="entry name" value="Zinc/RING finger domain, C3HC4 (zinc finger)"/>
    <property type="match status" value="1"/>
</dbReference>
<feature type="domain" description="RING-type" evidence="5">
    <location>
        <begin position="22"/>
        <end position="60"/>
    </location>
</feature>
<dbReference type="PANTHER" id="PTHR25462:SF296">
    <property type="entry name" value="MEIOTIC P26, ISOFORM F"/>
    <property type="match status" value="1"/>
</dbReference>
<accession>A0A1X7UVS5</accession>
<sequence length="64" mass="7012">MGQMAAKPSSPGLLQLEEQLTCTVCLDHYTNPKALPCLHSFCQHCLEGLPLDEASDLTLPEQPF</sequence>
<evidence type="ECO:0000256" key="2">
    <source>
        <dbReference type="ARBA" id="ARBA00022771"/>
    </source>
</evidence>